<feature type="region of interest" description="Disordered" evidence="1">
    <location>
        <begin position="886"/>
        <end position="933"/>
    </location>
</feature>
<feature type="compositionally biased region" description="Acidic residues" evidence="1">
    <location>
        <begin position="369"/>
        <end position="381"/>
    </location>
</feature>
<dbReference type="Proteomes" id="UP001165122">
    <property type="component" value="Unassembled WGS sequence"/>
</dbReference>
<feature type="region of interest" description="Disordered" evidence="1">
    <location>
        <begin position="779"/>
        <end position="801"/>
    </location>
</feature>
<dbReference type="Gene3D" id="1.25.10.10">
    <property type="entry name" value="Leucine-rich Repeat Variant"/>
    <property type="match status" value="1"/>
</dbReference>
<evidence type="ECO:0000256" key="1">
    <source>
        <dbReference type="SAM" id="MobiDB-lite"/>
    </source>
</evidence>
<evidence type="ECO:0000313" key="2">
    <source>
        <dbReference type="EMBL" id="GMI07433.1"/>
    </source>
</evidence>
<name>A0A9W7FAG2_9STRA</name>
<dbReference type="SUPFAM" id="SSF48371">
    <property type="entry name" value="ARM repeat"/>
    <property type="match status" value="1"/>
</dbReference>
<evidence type="ECO:0000313" key="3">
    <source>
        <dbReference type="Proteomes" id="UP001165122"/>
    </source>
</evidence>
<comment type="caution">
    <text evidence="2">The sequence shown here is derived from an EMBL/GenBank/DDBJ whole genome shotgun (WGS) entry which is preliminary data.</text>
</comment>
<dbReference type="InterPro" id="IPR016024">
    <property type="entry name" value="ARM-type_fold"/>
</dbReference>
<feature type="region of interest" description="Disordered" evidence="1">
    <location>
        <begin position="220"/>
        <end position="335"/>
    </location>
</feature>
<proteinExistence type="predicted"/>
<feature type="region of interest" description="Disordered" evidence="1">
    <location>
        <begin position="1"/>
        <end position="21"/>
    </location>
</feature>
<gene>
    <name evidence="2" type="ORF">TrLO_g7592</name>
</gene>
<reference evidence="3" key="1">
    <citation type="journal article" date="2023" name="Commun. Biol.">
        <title>Genome analysis of Parmales, the sister group of diatoms, reveals the evolutionary specialization of diatoms from phago-mixotrophs to photoautotrophs.</title>
        <authorList>
            <person name="Ban H."/>
            <person name="Sato S."/>
            <person name="Yoshikawa S."/>
            <person name="Yamada K."/>
            <person name="Nakamura Y."/>
            <person name="Ichinomiya M."/>
            <person name="Sato N."/>
            <person name="Blanc-Mathieu R."/>
            <person name="Endo H."/>
            <person name="Kuwata A."/>
            <person name="Ogata H."/>
        </authorList>
    </citation>
    <scope>NUCLEOTIDE SEQUENCE [LARGE SCALE GENOMIC DNA]</scope>
    <source>
        <strain evidence="3">NIES 3700</strain>
    </source>
</reference>
<feature type="region of interest" description="Disordered" evidence="1">
    <location>
        <begin position="357"/>
        <end position="382"/>
    </location>
</feature>
<feature type="compositionally biased region" description="Basic and acidic residues" evidence="1">
    <location>
        <begin position="239"/>
        <end position="296"/>
    </location>
</feature>
<organism evidence="2 3">
    <name type="scientific">Triparma laevis f. longispina</name>
    <dbReference type="NCBI Taxonomy" id="1714387"/>
    <lineage>
        <taxon>Eukaryota</taxon>
        <taxon>Sar</taxon>
        <taxon>Stramenopiles</taxon>
        <taxon>Ochrophyta</taxon>
        <taxon>Bolidophyceae</taxon>
        <taxon>Parmales</taxon>
        <taxon>Triparmaceae</taxon>
        <taxon>Triparma</taxon>
    </lineage>
</organism>
<dbReference type="OrthoDB" id="199639at2759"/>
<feature type="compositionally biased region" description="Low complexity" evidence="1">
    <location>
        <begin position="898"/>
        <end position="933"/>
    </location>
</feature>
<accession>A0A9W7FAG2</accession>
<feature type="compositionally biased region" description="Acidic residues" evidence="1">
    <location>
        <begin position="786"/>
        <end position="801"/>
    </location>
</feature>
<dbReference type="EMBL" id="BRXW01000112">
    <property type="protein sequence ID" value="GMI07433.1"/>
    <property type="molecule type" value="Genomic_DNA"/>
</dbReference>
<dbReference type="InterPro" id="IPR011989">
    <property type="entry name" value="ARM-like"/>
</dbReference>
<sequence>MEALKQKALEKQQRVQEEERRKQQLESSRLACIASLVKITVFGKGAHAHDQMWHACGIVVNLHRKDVPRLTIHGLHGKHTDGVVLITSREAVPNRFTANHCKLTYYDKVTKKVTGDHLEIEGNVFYYDPPTHQEKIDNILKKDETKLTHHEKVILEKLRSQNAESKVLDFSCTYVPPSSRPKGFNPVPFQDLNEWMSDLSESEEEEEDSSDEEEGFSMLLDSAIMGKVGKGNEKRKRRAEREERRIKREAEREVRRKEREVRRAQRERHEGKKKRMEEREMNKLEEDRLKKEEASHKSSTASVMLDDLTAPKAAAERGEAQRPSLFGGPSTSTKSAASFKSAALSIVASQQWTAKQANGSLSTWGGSREEEESDSSEDDTGIQDWQAPEIAVGDELIIMQFPDIHDNHHPTELKAKVHQVDGATMYYRVDPTLDTHRFFTGAALVKFFKKERAYRIIGLHRGRTTEINGKPIQWCHHGMQLTYALRRMRKDIFDREQHEVEASQVEEKQQVANYRKMAMLAAKSDLDTLLAANKGGVASSKTIEAIGPINSDRARDLLLNAEAGGIHDVVVLMSTFAKDLEMQSMAMRICVRVLLGTHVQHGRYLKQVERIAKFGDLGIVKHACAVMRTFPDSPQILTSSLWLLSLMTQNVQNARIAGQNHIASAVCSALKTFAVFGKASPSGQKWGAACVMNLCKNMENRNQLVEEGVLDHIVLLLDNSKSVQTDYLCICSVLGAITELGRPPNFESRRKLVDLKVHINIKDTRERVLARKTALELEESGVRGDSDEENTGAGGEGDDEEGEYRKFNLVECNTILDQVEACFKVLSFGIPETAWAKAVVDKTFKIDWSLLRAAYKLDAFEKDKKGVVHGKAKKWLTGTKDTKIRNMRNQYKSKRGNDPGSGDDGSLGSMGSMGSRSSRGTAGSNNNSVSFAR</sequence>
<protein>
    <submittedName>
        <fullName evidence="2">Uncharacterized protein</fullName>
    </submittedName>
</protein>
<dbReference type="InterPro" id="IPR000225">
    <property type="entry name" value="Armadillo"/>
</dbReference>
<dbReference type="SMART" id="SM00185">
    <property type="entry name" value="ARM"/>
    <property type="match status" value="2"/>
</dbReference>
<dbReference type="AlphaFoldDB" id="A0A9W7FAG2"/>
<keyword evidence="3" id="KW-1185">Reference proteome</keyword>